<proteinExistence type="predicted"/>
<organism evidence="1 2">
    <name type="scientific">Flavobacterium azooxidireducens</name>
    <dbReference type="NCBI Taxonomy" id="1871076"/>
    <lineage>
        <taxon>Bacteria</taxon>
        <taxon>Pseudomonadati</taxon>
        <taxon>Bacteroidota</taxon>
        <taxon>Flavobacteriia</taxon>
        <taxon>Flavobacteriales</taxon>
        <taxon>Flavobacteriaceae</taxon>
        <taxon>Flavobacterium</taxon>
    </lineage>
</organism>
<dbReference type="EMBL" id="CP096205">
    <property type="protein sequence ID" value="UPQ79350.1"/>
    <property type="molecule type" value="Genomic_DNA"/>
</dbReference>
<keyword evidence="2" id="KW-1185">Reference proteome</keyword>
<reference evidence="1" key="1">
    <citation type="submission" date="2022-04" db="EMBL/GenBank/DDBJ databases">
        <title>Consumption of N2O by Flavobacterium azooxidireducens sp. nov. isolated from Decomposing Leaf Litter of Phragmites australis (Cav.).</title>
        <authorList>
            <person name="Behrendt U."/>
            <person name="Spanner T."/>
            <person name="Augustin J."/>
            <person name="Horn M.A."/>
            <person name="Kolb S."/>
            <person name="Ulrich A."/>
        </authorList>
    </citation>
    <scope>NUCLEOTIDE SEQUENCE</scope>
    <source>
        <strain evidence="1">IGB 4-14</strain>
    </source>
</reference>
<evidence type="ECO:0000313" key="2">
    <source>
        <dbReference type="Proteomes" id="UP000830583"/>
    </source>
</evidence>
<accession>A0ABY4KG58</accession>
<protein>
    <submittedName>
        <fullName evidence="1">Uncharacterized protein</fullName>
    </submittedName>
</protein>
<dbReference type="Proteomes" id="UP000830583">
    <property type="component" value="Chromosome"/>
</dbReference>
<gene>
    <name evidence="1" type="ORF">M0M57_00585</name>
</gene>
<evidence type="ECO:0000313" key="1">
    <source>
        <dbReference type="EMBL" id="UPQ79350.1"/>
    </source>
</evidence>
<dbReference type="RefSeq" id="WP_248434415.1">
    <property type="nucleotide sequence ID" value="NZ_CP096205.1"/>
</dbReference>
<name>A0ABY4KG58_9FLAO</name>
<sequence length="48" mass="5548">MIYTVEKANLITKQLNKFKNSYAFIIAGHFANIDFWINEVVNSLTVID</sequence>